<dbReference type="InterPro" id="IPR001387">
    <property type="entry name" value="Cro/C1-type_HTH"/>
</dbReference>
<protein>
    <recommendedName>
        <fullName evidence="1">HTH cro/C1-type domain-containing protein</fullName>
    </recommendedName>
</protein>
<feature type="domain" description="HTH cro/C1-type" evidence="1">
    <location>
        <begin position="16"/>
        <end position="62"/>
    </location>
</feature>
<dbReference type="PROSITE" id="PS50943">
    <property type="entry name" value="HTH_CROC1"/>
    <property type="match status" value="1"/>
</dbReference>
<reference evidence="2 3" key="1">
    <citation type="submission" date="2022-03" db="EMBL/GenBank/DDBJ databases">
        <authorList>
            <person name="Brunel B."/>
        </authorList>
    </citation>
    <scope>NUCLEOTIDE SEQUENCE [LARGE SCALE GENOMIC DNA]</scope>
    <source>
        <strain evidence="2">STM5069sample</strain>
    </source>
</reference>
<proteinExistence type="predicted"/>
<accession>A0ABM9E2K1</accession>
<dbReference type="EMBL" id="CAKXZT010000132">
    <property type="protein sequence ID" value="CAH2403325.1"/>
    <property type="molecule type" value="Genomic_DNA"/>
</dbReference>
<dbReference type="CDD" id="cd00093">
    <property type="entry name" value="HTH_XRE"/>
    <property type="match status" value="1"/>
</dbReference>
<dbReference type="Pfam" id="PF01381">
    <property type="entry name" value="HTH_3"/>
    <property type="match status" value="1"/>
</dbReference>
<gene>
    <name evidence="2" type="ORF">MES5069_370014</name>
</gene>
<dbReference type="Proteomes" id="UP001153050">
    <property type="component" value="Unassembled WGS sequence"/>
</dbReference>
<evidence type="ECO:0000259" key="1">
    <source>
        <dbReference type="PROSITE" id="PS50943"/>
    </source>
</evidence>
<name>A0ABM9E2K1_9HYPH</name>
<evidence type="ECO:0000313" key="2">
    <source>
        <dbReference type="EMBL" id="CAH2403325.1"/>
    </source>
</evidence>
<keyword evidence="3" id="KW-1185">Reference proteome</keyword>
<dbReference type="Gene3D" id="1.10.260.40">
    <property type="entry name" value="lambda repressor-like DNA-binding domains"/>
    <property type="match status" value="1"/>
</dbReference>
<evidence type="ECO:0000313" key="3">
    <source>
        <dbReference type="Proteomes" id="UP001153050"/>
    </source>
</evidence>
<dbReference type="InterPro" id="IPR010982">
    <property type="entry name" value="Lambda_DNA-bd_dom_sf"/>
</dbReference>
<comment type="caution">
    <text evidence="2">The sequence shown here is derived from an EMBL/GenBank/DDBJ whole genome shotgun (WGS) entry which is preliminary data.</text>
</comment>
<dbReference type="SUPFAM" id="SSF47413">
    <property type="entry name" value="lambda repressor-like DNA-binding domains"/>
    <property type="match status" value="1"/>
</dbReference>
<sequence>MGISSAQCRAGRALIGWSQDQLAMASKVAKATIANFEAGKRAPYDRTLLDLQTALEAAGVEFIPKNGGGAGVRLKKD</sequence>
<organism evidence="2 3">
    <name type="scientific">Mesorhizobium escarrei</name>
    <dbReference type="NCBI Taxonomy" id="666018"/>
    <lineage>
        <taxon>Bacteria</taxon>
        <taxon>Pseudomonadati</taxon>
        <taxon>Pseudomonadota</taxon>
        <taxon>Alphaproteobacteria</taxon>
        <taxon>Hyphomicrobiales</taxon>
        <taxon>Phyllobacteriaceae</taxon>
        <taxon>Mesorhizobium</taxon>
    </lineage>
</organism>